<reference evidence="12" key="1">
    <citation type="submission" date="2022-11" db="UniProtKB">
        <authorList>
            <consortium name="WormBaseParasite"/>
        </authorList>
    </citation>
    <scope>IDENTIFICATION</scope>
</reference>
<comment type="similarity">
    <text evidence="2">Belongs to the organo anion transporter (TC 2.A.60) family.</text>
</comment>
<dbReference type="SUPFAM" id="SSF103473">
    <property type="entry name" value="MFS general substrate transporter"/>
    <property type="match status" value="2"/>
</dbReference>
<dbReference type="InterPro" id="IPR036259">
    <property type="entry name" value="MFS_trans_sf"/>
</dbReference>
<organism evidence="11 12">
    <name type="scientific">Plectus sambesii</name>
    <dbReference type="NCBI Taxonomy" id="2011161"/>
    <lineage>
        <taxon>Eukaryota</taxon>
        <taxon>Metazoa</taxon>
        <taxon>Ecdysozoa</taxon>
        <taxon>Nematoda</taxon>
        <taxon>Chromadorea</taxon>
        <taxon>Plectida</taxon>
        <taxon>Plectina</taxon>
        <taxon>Plectoidea</taxon>
        <taxon>Plectidae</taxon>
        <taxon>Plectus</taxon>
    </lineage>
</organism>
<evidence type="ECO:0000256" key="7">
    <source>
        <dbReference type="ARBA" id="ARBA00023157"/>
    </source>
</evidence>
<evidence type="ECO:0000256" key="2">
    <source>
        <dbReference type="ARBA" id="ARBA00009657"/>
    </source>
</evidence>
<dbReference type="PANTHER" id="PTHR11388:SF100">
    <property type="entry name" value="SOLUTE CARRIER ORGANIC ANION TRANSPORTER FAMILY MEMBER 4A1"/>
    <property type="match status" value="1"/>
</dbReference>
<feature type="region of interest" description="Disordered" evidence="8">
    <location>
        <begin position="345"/>
        <end position="369"/>
    </location>
</feature>
<dbReference type="GO" id="GO:0016323">
    <property type="term" value="C:basolateral plasma membrane"/>
    <property type="evidence" value="ECO:0007669"/>
    <property type="project" value="TreeGrafter"/>
</dbReference>
<name>A0A914XGT2_9BILA</name>
<protein>
    <submittedName>
        <fullName evidence="12">Kazal-like domain-containing protein</fullName>
    </submittedName>
</protein>
<dbReference type="Pfam" id="PF03137">
    <property type="entry name" value="OATP"/>
    <property type="match status" value="1"/>
</dbReference>
<keyword evidence="4 9" id="KW-0812">Transmembrane</keyword>
<evidence type="ECO:0000256" key="5">
    <source>
        <dbReference type="ARBA" id="ARBA00022989"/>
    </source>
</evidence>
<keyword evidence="7" id="KW-1015">Disulfide bond</keyword>
<dbReference type="InterPro" id="IPR002350">
    <property type="entry name" value="Kazal_dom"/>
</dbReference>
<evidence type="ECO:0000256" key="1">
    <source>
        <dbReference type="ARBA" id="ARBA00004651"/>
    </source>
</evidence>
<keyword evidence="5 9" id="KW-1133">Transmembrane helix</keyword>
<dbReference type="PANTHER" id="PTHR11388">
    <property type="entry name" value="ORGANIC ANION TRANSPORTER"/>
    <property type="match status" value="1"/>
</dbReference>
<accession>A0A914XGT2</accession>
<keyword evidence="6 9" id="KW-0472">Membrane</keyword>
<dbReference type="InterPro" id="IPR004156">
    <property type="entry name" value="OATP"/>
</dbReference>
<proteinExistence type="inferred from homology"/>
<evidence type="ECO:0000256" key="4">
    <source>
        <dbReference type="ARBA" id="ARBA00022692"/>
    </source>
</evidence>
<comment type="subcellular location">
    <subcellularLocation>
        <location evidence="1">Cell membrane</location>
        <topology evidence="1">Multi-pass membrane protein</topology>
    </subcellularLocation>
</comment>
<keyword evidence="3" id="KW-1003">Cell membrane</keyword>
<dbReference type="AlphaFoldDB" id="A0A914XGT2"/>
<evidence type="ECO:0000256" key="8">
    <source>
        <dbReference type="SAM" id="MobiDB-lite"/>
    </source>
</evidence>
<sequence>MKIATSKEQFVTGVKAIFNSTTFLFLCIVDVLESLLSTGVVSFFPKIVQSFFNMSASTASLVTGGAIVPAAVFGNILGGSLSKKFKWNATGMILFAIIVESSSLIFGGCFLFHCPRSEIIGVDRDANFTSFSRFMPSVTMARMEHTLNNTCNNRCSCDGSIYQPVCDTKENVAYFSPCYAGCTDSVDNKYYSNCKCLSRTKDEPSTSTTVKDGLCGDGCFWMYPFFVLFACYVCVAFSSAIPIQESELRSVPFDQRSLAFGIRWIFIRLLGTIPAPLLFGVFVDKACVVWKVDQNNKHLDCPLYNNAFLSTFIVVCGTALKVLVVISLGLAWHFSRKASKVTPETYHEEQETGAAADQQCPSPKLNERF</sequence>
<dbReference type="WBParaSite" id="PSAMB.scaffold8241size6463.g31144.t1">
    <property type="protein sequence ID" value="PSAMB.scaffold8241size6463.g31144.t1"/>
    <property type="gene ID" value="PSAMB.scaffold8241size6463.g31144"/>
</dbReference>
<evidence type="ECO:0000259" key="10">
    <source>
        <dbReference type="PROSITE" id="PS51465"/>
    </source>
</evidence>
<dbReference type="PROSITE" id="PS51465">
    <property type="entry name" value="KAZAL_2"/>
    <property type="match status" value="1"/>
</dbReference>
<dbReference type="Proteomes" id="UP000887566">
    <property type="component" value="Unplaced"/>
</dbReference>
<feature type="transmembrane region" description="Helical" evidence="9">
    <location>
        <begin position="21"/>
        <end position="44"/>
    </location>
</feature>
<dbReference type="GO" id="GO:0015347">
    <property type="term" value="F:sodium-independent organic anion transmembrane transporter activity"/>
    <property type="evidence" value="ECO:0007669"/>
    <property type="project" value="TreeGrafter"/>
</dbReference>
<feature type="transmembrane region" description="Helical" evidence="9">
    <location>
        <begin position="220"/>
        <end position="243"/>
    </location>
</feature>
<dbReference type="GO" id="GO:0043252">
    <property type="term" value="P:sodium-independent organic anion transport"/>
    <property type="evidence" value="ECO:0007669"/>
    <property type="project" value="TreeGrafter"/>
</dbReference>
<feature type="transmembrane region" description="Helical" evidence="9">
    <location>
        <begin position="89"/>
        <end position="113"/>
    </location>
</feature>
<evidence type="ECO:0000313" key="12">
    <source>
        <dbReference type="WBParaSite" id="PSAMB.scaffold8241size6463.g31144.t1"/>
    </source>
</evidence>
<feature type="transmembrane region" description="Helical" evidence="9">
    <location>
        <begin position="303"/>
        <end position="332"/>
    </location>
</feature>
<evidence type="ECO:0000256" key="3">
    <source>
        <dbReference type="ARBA" id="ARBA00022475"/>
    </source>
</evidence>
<keyword evidence="11" id="KW-1185">Reference proteome</keyword>
<feature type="domain" description="Kazal-like" evidence="10">
    <location>
        <begin position="145"/>
        <end position="198"/>
    </location>
</feature>
<evidence type="ECO:0000313" key="11">
    <source>
        <dbReference type="Proteomes" id="UP000887566"/>
    </source>
</evidence>
<evidence type="ECO:0000256" key="6">
    <source>
        <dbReference type="ARBA" id="ARBA00023136"/>
    </source>
</evidence>
<evidence type="ECO:0000256" key="9">
    <source>
        <dbReference type="SAM" id="Phobius"/>
    </source>
</evidence>
<feature type="transmembrane region" description="Helical" evidence="9">
    <location>
        <begin position="264"/>
        <end position="283"/>
    </location>
</feature>
<feature type="transmembrane region" description="Helical" evidence="9">
    <location>
        <begin position="56"/>
        <end position="77"/>
    </location>
</feature>